<dbReference type="Pfam" id="PF02770">
    <property type="entry name" value="Acyl-CoA_dh_M"/>
    <property type="match status" value="1"/>
</dbReference>
<evidence type="ECO:0000259" key="9">
    <source>
        <dbReference type="Pfam" id="PF02770"/>
    </source>
</evidence>
<dbReference type="FunFam" id="2.40.110.10:FF:000002">
    <property type="entry name" value="Acyl-CoA dehydrogenase fadE12"/>
    <property type="match status" value="1"/>
</dbReference>
<evidence type="ECO:0000259" key="8">
    <source>
        <dbReference type="Pfam" id="PF00441"/>
    </source>
</evidence>
<dbReference type="SUPFAM" id="SSF56645">
    <property type="entry name" value="Acyl-CoA dehydrogenase NM domain-like"/>
    <property type="match status" value="1"/>
</dbReference>
<dbReference type="Proteomes" id="UP000268285">
    <property type="component" value="Unassembled WGS sequence"/>
</dbReference>
<dbReference type="EC" id="1.3.99.-" evidence="11"/>
<dbReference type="EMBL" id="UPHU01000001">
    <property type="protein sequence ID" value="VBA47200.1"/>
    <property type="molecule type" value="Genomic_DNA"/>
</dbReference>
<comment type="cofactor">
    <cofactor evidence="1 7">
        <name>FAD</name>
        <dbReference type="ChEBI" id="CHEBI:57692"/>
    </cofactor>
</comment>
<dbReference type="PIRSF" id="PIRSF016578">
    <property type="entry name" value="HsaA"/>
    <property type="match status" value="1"/>
</dbReference>
<evidence type="ECO:0000313" key="11">
    <source>
        <dbReference type="EMBL" id="VBA47200.1"/>
    </source>
</evidence>
<dbReference type="OrthoDB" id="3176804at2"/>
<dbReference type="PANTHER" id="PTHR43884:SF12">
    <property type="entry name" value="ISOVALERYL-COA DEHYDROGENASE, MITOCHONDRIAL-RELATED"/>
    <property type="match status" value="1"/>
</dbReference>
<dbReference type="Gene3D" id="1.10.540.10">
    <property type="entry name" value="Acyl-CoA dehydrogenase/oxidase, N-terminal domain"/>
    <property type="match status" value="1"/>
</dbReference>
<evidence type="ECO:0000256" key="2">
    <source>
        <dbReference type="ARBA" id="ARBA00009347"/>
    </source>
</evidence>
<evidence type="ECO:0000313" key="12">
    <source>
        <dbReference type="Proteomes" id="UP000268285"/>
    </source>
</evidence>
<reference evidence="11 12" key="1">
    <citation type="submission" date="2018-09" db="EMBL/GenBank/DDBJ databases">
        <authorList>
            <person name="Tagini F."/>
        </authorList>
    </citation>
    <scope>NUCLEOTIDE SEQUENCE [LARGE SCALE GENOMIC DNA]</scope>
    <source>
        <strain evidence="11 12">MK142</strain>
    </source>
</reference>
<feature type="domain" description="Acyl-CoA oxidase/dehydrogenase middle" evidence="9">
    <location>
        <begin position="129"/>
        <end position="223"/>
    </location>
</feature>
<feature type="domain" description="Acyl-CoA dehydrogenase/oxidase N-terminal" evidence="10">
    <location>
        <begin position="13"/>
        <end position="125"/>
    </location>
</feature>
<dbReference type="Pfam" id="PF00441">
    <property type="entry name" value="Acyl-CoA_dh_1"/>
    <property type="match status" value="1"/>
</dbReference>
<dbReference type="FunFam" id="1.20.140.10:FF:000001">
    <property type="entry name" value="Acyl-CoA dehydrogenase"/>
    <property type="match status" value="1"/>
</dbReference>
<keyword evidence="12" id="KW-1185">Reference proteome</keyword>
<evidence type="ECO:0000256" key="6">
    <source>
        <dbReference type="ARBA" id="ARBA00052546"/>
    </source>
</evidence>
<dbReference type="AlphaFoldDB" id="A0A498QMC9"/>
<organism evidence="11 12">
    <name type="scientific">Mycobacterium pseudokansasii</name>
    <dbReference type="NCBI Taxonomy" id="2341080"/>
    <lineage>
        <taxon>Bacteria</taxon>
        <taxon>Bacillati</taxon>
        <taxon>Actinomycetota</taxon>
        <taxon>Actinomycetes</taxon>
        <taxon>Mycobacteriales</taxon>
        <taxon>Mycobacteriaceae</taxon>
        <taxon>Mycobacterium</taxon>
    </lineage>
</organism>
<dbReference type="InterPro" id="IPR037069">
    <property type="entry name" value="AcylCoA_DH/ox_N_sf"/>
</dbReference>
<protein>
    <submittedName>
        <fullName evidence="11">Acyl-CoA dehydrogenase</fullName>
        <ecNumber evidence="11">1.3.99.-</ecNumber>
    </submittedName>
</protein>
<gene>
    <name evidence="11" type="primary">acdA_3</name>
    <name evidence="11" type="ORF">LAUMK142_00651</name>
</gene>
<feature type="domain" description="Acyl-CoA dehydrogenase/oxidase C-terminal" evidence="8">
    <location>
        <begin position="237"/>
        <end position="384"/>
    </location>
</feature>
<proteinExistence type="inferred from homology"/>
<evidence type="ECO:0000256" key="5">
    <source>
        <dbReference type="ARBA" id="ARBA00023002"/>
    </source>
</evidence>
<dbReference type="RefSeq" id="WP_051490222.1">
    <property type="nucleotide sequence ID" value="NZ_UPHN01000016.1"/>
</dbReference>
<dbReference type="PROSITE" id="PS00072">
    <property type="entry name" value="ACYL_COA_DH_1"/>
    <property type="match status" value="1"/>
</dbReference>
<dbReference type="GO" id="GO:0003995">
    <property type="term" value="F:acyl-CoA dehydrogenase activity"/>
    <property type="evidence" value="ECO:0007669"/>
    <property type="project" value="InterPro"/>
</dbReference>
<evidence type="ECO:0000256" key="7">
    <source>
        <dbReference type="RuleBase" id="RU362125"/>
    </source>
</evidence>
<accession>A0A498QMC9</accession>
<evidence type="ECO:0000256" key="3">
    <source>
        <dbReference type="ARBA" id="ARBA00022630"/>
    </source>
</evidence>
<dbReference type="PANTHER" id="PTHR43884">
    <property type="entry name" value="ACYL-COA DEHYDROGENASE"/>
    <property type="match status" value="1"/>
</dbReference>
<comment type="similarity">
    <text evidence="2 7">Belongs to the acyl-CoA dehydrogenase family.</text>
</comment>
<dbReference type="GO" id="GO:0050660">
    <property type="term" value="F:flavin adenine dinucleotide binding"/>
    <property type="evidence" value="ECO:0007669"/>
    <property type="project" value="InterPro"/>
</dbReference>
<sequence>MTYPRQPSAYLNDDHDAFRAAVAAFVAREMRPHAQEWETAGVFPRDLYVRAAQAELLGLRYEPQWGGSGLDYFATVVLCEELAKCDSIGTAVGLMAQSEFALSAIADEASDELKAAYLAPAIRGELIGAIGVSEPGAGSDVASIATWARRDGDEYVISGQKTFISNGTRADFLTLAVRTGKPGPHGISLVVFPTDTPGFSVGRRLDKLGARASDTGELFFDNCRIPAANLVGEEGWGFRYILSHFAGERLVIAAFAVGAMEHLITIGLDYARTRRAFGRALWDFQAWRHRFAQMTTRLEATRLLTYQAADLLNRRDPAAEVAVSMAKLAAAEAAQFVAAEVLQLHGGFGQMEESPVPRYYRDVAGFSVGAGTSEIMRELIARALDRAREKS</sequence>
<dbReference type="SUPFAM" id="SSF47203">
    <property type="entry name" value="Acyl-CoA dehydrogenase C-terminal domain-like"/>
    <property type="match status" value="1"/>
</dbReference>
<name>A0A498QMC9_9MYCO</name>
<keyword evidence="4 7" id="KW-0274">FAD</keyword>
<dbReference type="Pfam" id="PF02771">
    <property type="entry name" value="Acyl-CoA_dh_N"/>
    <property type="match status" value="1"/>
</dbReference>
<dbReference type="InterPro" id="IPR013786">
    <property type="entry name" value="AcylCoA_DH/ox_N"/>
</dbReference>
<keyword evidence="3 7" id="KW-0285">Flavoprotein</keyword>
<keyword evidence="5 7" id="KW-0560">Oxidoreductase</keyword>
<dbReference type="InterPro" id="IPR006091">
    <property type="entry name" value="Acyl-CoA_Oxase/DH_mid-dom"/>
</dbReference>
<dbReference type="InterPro" id="IPR006089">
    <property type="entry name" value="Acyl-CoA_DH_CS"/>
</dbReference>
<dbReference type="InterPro" id="IPR036250">
    <property type="entry name" value="AcylCo_DH-like_C"/>
</dbReference>
<dbReference type="InterPro" id="IPR009075">
    <property type="entry name" value="AcylCo_DH/oxidase_C"/>
</dbReference>
<dbReference type="Gene3D" id="1.20.140.10">
    <property type="entry name" value="Butyryl-CoA Dehydrogenase, subunit A, domain 3"/>
    <property type="match status" value="1"/>
</dbReference>
<evidence type="ECO:0000256" key="4">
    <source>
        <dbReference type="ARBA" id="ARBA00022827"/>
    </source>
</evidence>
<evidence type="ECO:0000259" key="10">
    <source>
        <dbReference type="Pfam" id="PF02771"/>
    </source>
</evidence>
<dbReference type="InterPro" id="IPR009100">
    <property type="entry name" value="AcylCoA_DH/oxidase_NM_dom_sf"/>
</dbReference>
<evidence type="ECO:0000256" key="1">
    <source>
        <dbReference type="ARBA" id="ARBA00001974"/>
    </source>
</evidence>
<dbReference type="Gene3D" id="2.40.110.10">
    <property type="entry name" value="Butyryl-CoA Dehydrogenase, subunit A, domain 2"/>
    <property type="match status" value="1"/>
</dbReference>
<dbReference type="InterPro" id="IPR046373">
    <property type="entry name" value="Acyl-CoA_Oxase/DH_mid-dom_sf"/>
</dbReference>
<comment type="catalytic activity">
    <reaction evidence="6">
        <text>a 2,3-saturated acyl-CoA + A = a 2,3-dehydroacyl-CoA + AH2</text>
        <dbReference type="Rhea" id="RHEA:48608"/>
        <dbReference type="ChEBI" id="CHEBI:13193"/>
        <dbReference type="ChEBI" id="CHEBI:17499"/>
        <dbReference type="ChEBI" id="CHEBI:60015"/>
        <dbReference type="ChEBI" id="CHEBI:65111"/>
    </reaction>
</comment>